<dbReference type="SUPFAM" id="SSF53254">
    <property type="entry name" value="Phosphoglycerate mutase-like"/>
    <property type="match status" value="1"/>
</dbReference>
<organism evidence="4 5">
    <name type="scientific">Corynebacterium aquilae DSM 44791</name>
    <dbReference type="NCBI Taxonomy" id="1431546"/>
    <lineage>
        <taxon>Bacteria</taxon>
        <taxon>Bacillati</taxon>
        <taxon>Actinomycetota</taxon>
        <taxon>Actinomycetes</taxon>
        <taxon>Mycobacteriales</taxon>
        <taxon>Corynebacteriaceae</taxon>
        <taxon>Corynebacterium</taxon>
    </lineage>
</organism>
<evidence type="ECO:0000313" key="4">
    <source>
        <dbReference type="EMBL" id="APT85235.1"/>
    </source>
</evidence>
<feature type="binding site" evidence="3">
    <location>
        <position position="59"/>
    </location>
    <ligand>
        <name>substrate</name>
    </ligand>
</feature>
<feature type="active site" description="Tele-phosphohistidine intermediate" evidence="2">
    <location>
        <position position="10"/>
    </location>
</feature>
<dbReference type="InterPro" id="IPR051695">
    <property type="entry name" value="Phosphoglycerate_Mutase"/>
</dbReference>
<dbReference type="InterPro" id="IPR013078">
    <property type="entry name" value="His_Pase_superF_clade-1"/>
</dbReference>
<reference evidence="4 5" key="1">
    <citation type="submission" date="2014-08" db="EMBL/GenBank/DDBJ databases">
        <title>Complete genome sequence of Corynebacterium aquilae S-613T(T) (=DSM 44791(T)), isolated from the choana of a healthy golden eagle.</title>
        <authorList>
            <person name="Ruckert C."/>
            <person name="Albersmeier A."/>
            <person name="Winkler A."/>
            <person name="Kalinowski J."/>
        </authorList>
    </citation>
    <scope>NUCLEOTIDE SEQUENCE [LARGE SCALE GENOMIC DNA]</scope>
    <source>
        <strain evidence="4 5">S-613</strain>
    </source>
</reference>
<evidence type="ECO:0000256" key="2">
    <source>
        <dbReference type="PIRSR" id="PIRSR613078-1"/>
    </source>
</evidence>
<name>A0A1L7CHD8_9CORY</name>
<dbReference type="Gene3D" id="3.40.50.1240">
    <property type="entry name" value="Phosphoglycerate mutase-like"/>
    <property type="match status" value="1"/>
</dbReference>
<dbReference type="GO" id="GO:0043456">
    <property type="term" value="P:regulation of pentose-phosphate shunt"/>
    <property type="evidence" value="ECO:0007669"/>
    <property type="project" value="TreeGrafter"/>
</dbReference>
<dbReference type="RefSeq" id="WP_075727072.1">
    <property type="nucleotide sequence ID" value="NZ_CP009245.1"/>
</dbReference>
<dbReference type="GO" id="GO:0045820">
    <property type="term" value="P:negative regulation of glycolytic process"/>
    <property type="evidence" value="ECO:0007669"/>
    <property type="project" value="TreeGrafter"/>
</dbReference>
<dbReference type="CDD" id="cd07067">
    <property type="entry name" value="HP_PGM_like"/>
    <property type="match status" value="1"/>
</dbReference>
<dbReference type="EMBL" id="CP009245">
    <property type="protein sequence ID" value="APT85235.1"/>
    <property type="molecule type" value="Genomic_DNA"/>
</dbReference>
<dbReference type="STRING" id="1431546.CAQU_09300"/>
<keyword evidence="1" id="KW-0378">Hydrolase</keyword>
<dbReference type="PANTHER" id="PTHR46517:SF1">
    <property type="entry name" value="FRUCTOSE-2,6-BISPHOSPHATASE TIGAR"/>
    <property type="match status" value="1"/>
</dbReference>
<dbReference type="GO" id="GO:0005829">
    <property type="term" value="C:cytosol"/>
    <property type="evidence" value="ECO:0007669"/>
    <property type="project" value="TreeGrafter"/>
</dbReference>
<accession>A0A1L7CHD8</accession>
<protein>
    <submittedName>
        <fullName evidence="4">Histidine phosphatase</fullName>
    </submittedName>
</protein>
<dbReference type="InterPro" id="IPR029033">
    <property type="entry name" value="His_PPase_superfam"/>
</dbReference>
<gene>
    <name evidence="4" type="ORF">CAQU_09300</name>
</gene>
<dbReference type="Proteomes" id="UP000185478">
    <property type="component" value="Chromosome"/>
</dbReference>
<evidence type="ECO:0000313" key="5">
    <source>
        <dbReference type="Proteomes" id="UP000185478"/>
    </source>
</evidence>
<feature type="active site" description="Proton donor/acceptor" evidence="2">
    <location>
        <position position="83"/>
    </location>
</feature>
<sequence>MSRRLIALRHGETDYNATGRMQGQLDTQLSDKGMRQARDAARYLSTLNITRIVSSDLDRAHATARAVGELLGVEVTVDHRLRETDLGQWQAMSHQEVDTQFPGQRALWRHDANWAPPGGETRLEVAARARAVVDELMRDYDDWDDSTVLLVAHGGTISALTCNLLGFAESQYPMLSGLKNTCWAQLLARPRFTPRTTDDAEDFSREIRFTPDTIDNAQWYLDGWNMGVAAGMSIDQPSADATIL</sequence>
<dbReference type="OrthoDB" id="9781415at2"/>
<proteinExistence type="predicted"/>
<evidence type="ECO:0000256" key="1">
    <source>
        <dbReference type="ARBA" id="ARBA00022801"/>
    </source>
</evidence>
<dbReference type="GO" id="GO:0004331">
    <property type="term" value="F:fructose-2,6-bisphosphate 2-phosphatase activity"/>
    <property type="evidence" value="ECO:0007669"/>
    <property type="project" value="TreeGrafter"/>
</dbReference>
<feature type="binding site" evidence="3">
    <location>
        <begin position="9"/>
        <end position="16"/>
    </location>
    <ligand>
        <name>substrate</name>
    </ligand>
</feature>
<dbReference type="Pfam" id="PF00300">
    <property type="entry name" value="His_Phos_1"/>
    <property type="match status" value="1"/>
</dbReference>
<dbReference type="PANTHER" id="PTHR46517">
    <property type="entry name" value="FRUCTOSE-2,6-BISPHOSPHATASE TIGAR"/>
    <property type="match status" value="1"/>
</dbReference>
<dbReference type="AlphaFoldDB" id="A0A1L7CHD8"/>
<keyword evidence="5" id="KW-1185">Reference proteome</keyword>
<evidence type="ECO:0000256" key="3">
    <source>
        <dbReference type="PIRSR" id="PIRSR613078-2"/>
    </source>
</evidence>
<dbReference type="KEGG" id="caqu:CAQU_09300"/>
<dbReference type="SMART" id="SM00855">
    <property type="entry name" value="PGAM"/>
    <property type="match status" value="1"/>
</dbReference>